<sequence length="109" mass="11362">MKTHSCFATLHSKVAARPAASVVGALRREPPVQVTAVMVCVVTARNCWPSFEGFGGKVMVRAAMVPAGTMRASMQNSVGVMVAPVAGVKTSRRVFPGSAELNVIATMSS</sequence>
<reference evidence="1 2" key="1">
    <citation type="submission" date="2017-12" db="EMBL/GenBank/DDBJ databases">
        <title>Sequencing, genome analysis and host range of a novel Ralstonia phage RsoP1EGY isolated from Egypt.</title>
        <authorList>
            <person name="Ahmad A.A."/>
            <person name="Addy H.S."/>
            <person name="Elhalag K.M."/>
            <person name="Nasr-Eldin M.A."/>
            <person name="Hussien A.S."/>
            <person name="Huang Q."/>
        </authorList>
    </citation>
    <scope>NUCLEOTIDE SEQUENCE [LARGE SCALE GENOMIC DNA]</scope>
</reference>
<evidence type="ECO:0000313" key="1">
    <source>
        <dbReference type="EMBL" id="AUO78203.1"/>
    </source>
</evidence>
<evidence type="ECO:0000313" key="2">
    <source>
        <dbReference type="Proteomes" id="UP000244501"/>
    </source>
</evidence>
<dbReference type="Proteomes" id="UP000244501">
    <property type="component" value="Segment"/>
</dbReference>
<protein>
    <submittedName>
        <fullName evidence="1">Uncharacterized protein</fullName>
    </submittedName>
</protein>
<organism evidence="1 2">
    <name type="scientific">Ralstonia phage RsoP1EGY</name>
    <dbReference type="NCBI Taxonomy" id="2070026"/>
    <lineage>
        <taxon>Viruses</taxon>
        <taxon>Duplodnaviria</taxon>
        <taxon>Heunggongvirae</taxon>
        <taxon>Uroviricota</taxon>
        <taxon>Caudoviricetes</taxon>
        <taxon>Autographivirales</taxon>
        <taxon>Gyeongsanvirus</taxon>
        <taxon>Gyeongsanvirus RsoP1EGY</taxon>
    </lineage>
</organism>
<proteinExistence type="predicted"/>
<gene>
    <name evidence="1" type="ORF">RSEGYP2_45</name>
</gene>
<name>A0A2R2ZGF1_9CAUD</name>
<keyword evidence="2" id="KW-1185">Reference proteome</keyword>
<dbReference type="EMBL" id="MG711516">
    <property type="protein sequence ID" value="AUO78203.1"/>
    <property type="molecule type" value="Genomic_DNA"/>
</dbReference>
<accession>A0A2R2ZGF1</accession>